<name>A0A2H3JII2_WOLCO</name>
<reference evidence="1 2" key="1">
    <citation type="journal article" date="2012" name="Science">
        <title>The Paleozoic origin of enzymatic lignin decomposition reconstructed from 31 fungal genomes.</title>
        <authorList>
            <person name="Floudas D."/>
            <person name="Binder M."/>
            <person name="Riley R."/>
            <person name="Barry K."/>
            <person name="Blanchette R.A."/>
            <person name="Henrissat B."/>
            <person name="Martinez A.T."/>
            <person name="Otillar R."/>
            <person name="Spatafora J.W."/>
            <person name="Yadav J.S."/>
            <person name="Aerts A."/>
            <person name="Benoit I."/>
            <person name="Boyd A."/>
            <person name="Carlson A."/>
            <person name="Copeland A."/>
            <person name="Coutinho P.M."/>
            <person name="de Vries R.P."/>
            <person name="Ferreira P."/>
            <person name="Findley K."/>
            <person name="Foster B."/>
            <person name="Gaskell J."/>
            <person name="Glotzer D."/>
            <person name="Gorecki P."/>
            <person name="Heitman J."/>
            <person name="Hesse C."/>
            <person name="Hori C."/>
            <person name="Igarashi K."/>
            <person name="Jurgens J.A."/>
            <person name="Kallen N."/>
            <person name="Kersten P."/>
            <person name="Kohler A."/>
            <person name="Kuees U."/>
            <person name="Kumar T.K.A."/>
            <person name="Kuo A."/>
            <person name="LaButti K."/>
            <person name="Larrondo L.F."/>
            <person name="Lindquist E."/>
            <person name="Ling A."/>
            <person name="Lombard V."/>
            <person name="Lucas S."/>
            <person name="Lundell T."/>
            <person name="Martin R."/>
            <person name="McLaughlin D.J."/>
            <person name="Morgenstern I."/>
            <person name="Morin E."/>
            <person name="Murat C."/>
            <person name="Nagy L.G."/>
            <person name="Nolan M."/>
            <person name="Ohm R.A."/>
            <person name="Patyshakuliyeva A."/>
            <person name="Rokas A."/>
            <person name="Ruiz-Duenas F.J."/>
            <person name="Sabat G."/>
            <person name="Salamov A."/>
            <person name="Samejima M."/>
            <person name="Schmutz J."/>
            <person name="Slot J.C."/>
            <person name="St John F."/>
            <person name="Stenlid J."/>
            <person name="Sun H."/>
            <person name="Sun S."/>
            <person name="Syed K."/>
            <person name="Tsang A."/>
            <person name="Wiebenga A."/>
            <person name="Young D."/>
            <person name="Pisabarro A."/>
            <person name="Eastwood D.C."/>
            <person name="Martin F."/>
            <person name="Cullen D."/>
            <person name="Grigoriev I.V."/>
            <person name="Hibbett D.S."/>
        </authorList>
    </citation>
    <scope>NUCLEOTIDE SEQUENCE [LARGE SCALE GENOMIC DNA]</scope>
    <source>
        <strain evidence="1 2">MD-104</strain>
    </source>
</reference>
<dbReference type="EMBL" id="KB467854">
    <property type="protein sequence ID" value="PCH35807.1"/>
    <property type="molecule type" value="Genomic_DNA"/>
</dbReference>
<gene>
    <name evidence="1" type="ORF">WOLCODRAFT_20177</name>
</gene>
<accession>A0A2H3JII2</accession>
<dbReference type="Proteomes" id="UP000218811">
    <property type="component" value="Unassembled WGS sequence"/>
</dbReference>
<protein>
    <submittedName>
        <fullName evidence="1">Uncharacterized protein</fullName>
    </submittedName>
</protein>
<sequence>MADICILQLFREQTWRALKNAPTSNTCKLVPATEQVSRNSRASSRPSHYDGWSMGDPRIELLSRWIHVLYILQYLHVLRRGILFKLKTSFVSQYEVALDLYVT</sequence>
<proteinExistence type="predicted"/>
<dbReference type="AlphaFoldDB" id="A0A2H3JII2"/>
<organism evidence="1 2">
    <name type="scientific">Wolfiporia cocos (strain MD-104)</name>
    <name type="common">Brown rot fungus</name>
    <dbReference type="NCBI Taxonomy" id="742152"/>
    <lineage>
        <taxon>Eukaryota</taxon>
        <taxon>Fungi</taxon>
        <taxon>Dikarya</taxon>
        <taxon>Basidiomycota</taxon>
        <taxon>Agaricomycotina</taxon>
        <taxon>Agaricomycetes</taxon>
        <taxon>Polyporales</taxon>
        <taxon>Phaeolaceae</taxon>
        <taxon>Wolfiporia</taxon>
    </lineage>
</organism>
<keyword evidence="2" id="KW-1185">Reference proteome</keyword>
<evidence type="ECO:0000313" key="2">
    <source>
        <dbReference type="Proteomes" id="UP000218811"/>
    </source>
</evidence>
<evidence type="ECO:0000313" key="1">
    <source>
        <dbReference type="EMBL" id="PCH35807.1"/>
    </source>
</evidence>